<name>A0A3P6EKW0_BRAOL</name>
<dbReference type="InterPro" id="IPR012340">
    <property type="entry name" value="NA-bd_OB-fold"/>
</dbReference>
<sequence length="93" mass="11015">MLRNKSLTLINSFKPFKNKWRVQVKLIHSWKQTPSYAEETLELVLADQTVSVKIHASCPRAHMFWTQRNLPLGEWRVIENFKISYVGKGKYRP</sequence>
<dbReference type="InterPro" id="IPR003871">
    <property type="entry name" value="RFA1B/D_OB_1st"/>
</dbReference>
<dbReference type="AlphaFoldDB" id="A0A3P6EKW0"/>
<protein>
    <recommendedName>
        <fullName evidence="1">Replication protein A 70 kDa DNA-binding subunit B/D first OB fold domain-containing protein</fullName>
    </recommendedName>
</protein>
<accession>A0A3P6EKW0</accession>
<evidence type="ECO:0000259" key="1">
    <source>
        <dbReference type="Pfam" id="PF02721"/>
    </source>
</evidence>
<feature type="domain" description="Replication protein A 70 kDa DNA-binding subunit B/D first OB fold" evidence="1">
    <location>
        <begin position="8"/>
        <end position="84"/>
    </location>
</feature>
<reference evidence="2" key="1">
    <citation type="submission" date="2018-11" db="EMBL/GenBank/DDBJ databases">
        <authorList>
            <consortium name="Genoscope - CEA"/>
            <person name="William W."/>
        </authorList>
    </citation>
    <scope>NUCLEOTIDE SEQUENCE</scope>
</reference>
<dbReference type="Gene3D" id="2.40.50.140">
    <property type="entry name" value="Nucleic acid-binding proteins"/>
    <property type="match status" value="1"/>
</dbReference>
<dbReference type="SUPFAM" id="SSF50249">
    <property type="entry name" value="Nucleic acid-binding proteins"/>
    <property type="match status" value="1"/>
</dbReference>
<feature type="non-terminal residue" evidence="2">
    <location>
        <position position="1"/>
    </location>
</feature>
<organism evidence="2">
    <name type="scientific">Brassica oleracea</name>
    <name type="common">Wild cabbage</name>
    <dbReference type="NCBI Taxonomy" id="3712"/>
    <lineage>
        <taxon>Eukaryota</taxon>
        <taxon>Viridiplantae</taxon>
        <taxon>Streptophyta</taxon>
        <taxon>Embryophyta</taxon>
        <taxon>Tracheophyta</taxon>
        <taxon>Spermatophyta</taxon>
        <taxon>Magnoliopsida</taxon>
        <taxon>eudicotyledons</taxon>
        <taxon>Gunneridae</taxon>
        <taxon>Pentapetalae</taxon>
        <taxon>rosids</taxon>
        <taxon>malvids</taxon>
        <taxon>Brassicales</taxon>
        <taxon>Brassicaceae</taxon>
        <taxon>Brassiceae</taxon>
        <taxon>Brassica</taxon>
    </lineage>
</organism>
<feature type="non-terminal residue" evidence="2">
    <location>
        <position position="93"/>
    </location>
</feature>
<gene>
    <name evidence="2" type="ORF">BOLC7T42401H</name>
</gene>
<proteinExistence type="predicted"/>
<dbReference type="EMBL" id="LR031876">
    <property type="protein sequence ID" value="VDD36841.1"/>
    <property type="molecule type" value="Genomic_DNA"/>
</dbReference>
<dbReference type="Pfam" id="PF02721">
    <property type="entry name" value="DUF223"/>
    <property type="match status" value="1"/>
</dbReference>
<evidence type="ECO:0000313" key="2">
    <source>
        <dbReference type="EMBL" id="VDD36841.1"/>
    </source>
</evidence>